<dbReference type="SUPFAM" id="SSF56935">
    <property type="entry name" value="Porins"/>
    <property type="match status" value="1"/>
</dbReference>
<comment type="caution">
    <text evidence="20">The sequence shown here is derived from an EMBL/GenBank/DDBJ whole genome shotgun (WGS) entry which is preliminary data.</text>
</comment>
<keyword evidence="6 13" id="KW-0812">Transmembrane</keyword>
<keyword evidence="10 14" id="KW-0798">TonB box</keyword>
<evidence type="ECO:0000256" key="7">
    <source>
        <dbReference type="ARBA" id="ARBA00022729"/>
    </source>
</evidence>
<dbReference type="PANTHER" id="PTHR32552:SF68">
    <property type="entry name" value="FERRICHROME OUTER MEMBRANE TRANSPORTER_PHAGE RECEPTOR"/>
    <property type="match status" value="1"/>
</dbReference>
<evidence type="ECO:0000256" key="6">
    <source>
        <dbReference type="ARBA" id="ARBA00022692"/>
    </source>
</evidence>
<name>A0ABS8IDH4_9NOSO</name>
<evidence type="ECO:0000256" key="13">
    <source>
        <dbReference type="PROSITE-ProRule" id="PRU01360"/>
    </source>
</evidence>
<keyword evidence="11 13" id="KW-0472">Membrane</keyword>
<evidence type="ECO:0000256" key="9">
    <source>
        <dbReference type="ARBA" id="ARBA00023065"/>
    </source>
</evidence>
<dbReference type="Pfam" id="PF00593">
    <property type="entry name" value="TonB_dep_Rec_b-barrel"/>
    <property type="match status" value="1"/>
</dbReference>
<evidence type="ECO:0000259" key="17">
    <source>
        <dbReference type="Pfam" id="PF00593"/>
    </source>
</evidence>
<dbReference type="InterPro" id="IPR012910">
    <property type="entry name" value="Plug_dom"/>
</dbReference>
<dbReference type="PANTHER" id="PTHR32552">
    <property type="entry name" value="FERRICHROME IRON RECEPTOR-RELATED"/>
    <property type="match status" value="1"/>
</dbReference>
<protein>
    <submittedName>
        <fullName evidence="20">TonB-dependent siderophore receptor</fullName>
    </submittedName>
</protein>
<keyword evidence="4 13" id="KW-1134">Transmembrane beta strand</keyword>
<dbReference type="InterPro" id="IPR021731">
    <property type="entry name" value="AMIN_dom"/>
</dbReference>
<reference evidence="20 21" key="1">
    <citation type="journal article" date="2021" name="Microorganisms">
        <title>Genome Evolution of Filamentous Cyanobacterium Nostoc Species: From Facultative Symbiosis to Free Living.</title>
        <authorList>
            <person name="Huo D."/>
            <person name="Li H."/>
            <person name="Cai F."/>
            <person name="Guo X."/>
            <person name="Qiao Z."/>
            <person name="Wang W."/>
            <person name="Yu G."/>
            <person name="Li R."/>
        </authorList>
    </citation>
    <scope>NUCLEOTIDE SEQUENCE [LARGE SCALE GENOMIC DNA]</scope>
    <source>
        <strain evidence="20 21">CHAB 5714</strain>
    </source>
</reference>
<dbReference type="Gene3D" id="2.40.170.20">
    <property type="entry name" value="TonB-dependent receptor, beta-barrel domain"/>
    <property type="match status" value="1"/>
</dbReference>
<evidence type="ECO:0000256" key="15">
    <source>
        <dbReference type="SAM" id="MobiDB-lite"/>
    </source>
</evidence>
<keyword evidence="9" id="KW-0406">Ion transport</keyword>
<keyword evidence="12 13" id="KW-0998">Cell outer membrane</keyword>
<dbReference type="InterPro" id="IPR039426">
    <property type="entry name" value="TonB-dep_rcpt-like"/>
</dbReference>
<evidence type="ECO:0000256" key="8">
    <source>
        <dbReference type="ARBA" id="ARBA00023004"/>
    </source>
</evidence>
<evidence type="ECO:0000259" key="18">
    <source>
        <dbReference type="Pfam" id="PF07715"/>
    </source>
</evidence>
<evidence type="ECO:0000256" key="10">
    <source>
        <dbReference type="ARBA" id="ARBA00023077"/>
    </source>
</evidence>
<evidence type="ECO:0000256" key="14">
    <source>
        <dbReference type="RuleBase" id="RU003357"/>
    </source>
</evidence>
<evidence type="ECO:0000256" key="5">
    <source>
        <dbReference type="ARBA" id="ARBA00022496"/>
    </source>
</evidence>
<dbReference type="Pfam" id="PF07715">
    <property type="entry name" value="Plug"/>
    <property type="match status" value="1"/>
</dbReference>
<dbReference type="Gene3D" id="2.170.130.10">
    <property type="entry name" value="TonB-dependent receptor, plug domain"/>
    <property type="match status" value="1"/>
</dbReference>
<comment type="subcellular location">
    <subcellularLocation>
        <location evidence="1 13">Cell outer membrane</location>
        <topology evidence="1 13">Multi-pass membrane protein</topology>
    </subcellularLocation>
</comment>
<evidence type="ECO:0000256" key="1">
    <source>
        <dbReference type="ARBA" id="ARBA00004571"/>
    </source>
</evidence>
<sequence length="849" mass="93518">MTWNYCQPSIVVASVVTLLALQPAWAAPIPVTGVQINSNNQGLEIVLQTPTTEFLNTITTSEGKTLIITVANTQLQLTQGQSFLQQNPAPDIAEVAVTQLDANTVEIRVIGNAALPTANIQQSNQGLVFNLTPSTTAQNPPPPADQTSEAQEPEEPIEITVIGESPRPTYQVPNSSVGTRTDTPIIDVPQAIQVIPQEVIKDQGTRTVGEILKNTSSANTGRSPSQAPALNPVIRGFESTNILRNGLRDETLRFNSDISNVERLELLKGPASVLFGRGDLGGVINLVTKQPLDQPFYSVEYQVGSFGLQRPSLDFSGPLGTDGVAYRLNSSYERADSFKQFENNESFFISPSVRLISNKDTTLIVDLEYLKYRSFETAPDLPASGTVISNPNGKVALDANLGEPSLSESEANVTRLGYRLDQRLSSNWSIKNEFLASFLDVSENTGVIAIRSFTNPDTPDGLEPDQQTLNRTLVENPSELSTLTFNTSLEGKFQTGSIEHNLLFGVELARQRFKDQQNINFLSPINIFNPVYDPENIIPSSLLDLDIDTNTDAQENTIGLYLQNQISLSKSIILVLGGRLDFAEQIYDDLLNPSQSFERSDTVFSPRVGLVIKPTENISLYASYSESFKPVAGRTRIFNDETGEFDNGDPFEPERGVQYEVGVKANLLGDRLSTTLAFYNLERSNIAAQGLDDPLSQFQIGKQRSRGIELDIAGEILPGWNLTASYAYTDTEILEDSRPEFVGRQLQNVPKNAFGLWTTYELQSGSLKGLGVGIGLFNQGERQGDLLNRFTLPSYWRTDASLFYRRDNFRAGINFQNLFDQDYFEGARDIVRVVPGAPFAITGTISWEF</sequence>
<dbReference type="RefSeq" id="WP_229487065.1">
    <property type="nucleotide sequence ID" value="NZ_JAIVFQ010000043.1"/>
</dbReference>
<dbReference type="InterPro" id="IPR010105">
    <property type="entry name" value="TonB_sidphr_rcpt"/>
</dbReference>
<evidence type="ECO:0000313" key="20">
    <source>
        <dbReference type="EMBL" id="MCC5602091.1"/>
    </source>
</evidence>
<evidence type="ECO:0000256" key="3">
    <source>
        <dbReference type="ARBA" id="ARBA00022448"/>
    </source>
</evidence>
<accession>A0ABS8IDH4</accession>
<dbReference type="InterPro" id="IPR036942">
    <property type="entry name" value="Beta-barrel_TonB_sf"/>
</dbReference>
<dbReference type="Proteomes" id="UP001199525">
    <property type="component" value="Unassembled WGS sequence"/>
</dbReference>
<feature type="domain" description="TonB-dependent receptor plug" evidence="18">
    <location>
        <begin position="185"/>
        <end position="283"/>
    </location>
</feature>
<organism evidence="20 21">
    <name type="scientific">Nostoc favosum CHAB5714</name>
    <dbReference type="NCBI Taxonomy" id="2780399"/>
    <lineage>
        <taxon>Bacteria</taxon>
        <taxon>Bacillati</taxon>
        <taxon>Cyanobacteriota</taxon>
        <taxon>Cyanophyceae</taxon>
        <taxon>Nostocales</taxon>
        <taxon>Nostocaceae</taxon>
        <taxon>Nostoc</taxon>
        <taxon>Nostoc favosum</taxon>
    </lineage>
</organism>
<feature type="region of interest" description="Disordered" evidence="15">
    <location>
        <begin position="133"/>
        <end position="154"/>
    </location>
</feature>
<dbReference type="InterPro" id="IPR000531">
    <property type="entry name" value="Beta-barrel_TonB"/>
</dbReference>
<evidence type="ECO:0000256" key="2">
    <source>
        <dbReference type="ARBA" id="ARBA00009810"/>
    </source>
</evidence>
<feature type="domain" description="TonB-dependent receptor-like beta-barrel" evidence="17">
    <location>
        <begin position="358"/>
        <end position="818"/>
    </location>
</feature>
<keyword evidence="7 16" id="KW-0732">Signal</keyword>
<evidence type="ECO:0000256" key="4">
    <source>
        <dbReference type="ARBA" id="ARBA00022452"/>
    </source>
</evidence>
<feature type="domain" description="AMIN" evidence="19">
    <location>
        <begin position="34"/>
        <end position="129"/>
    </location>
</feature>
<evidence type="ECO:0000259" key="19">
    <source>
        <dbReference type="Pfam" id="PF11741"/>
    </source>
</evidence>
<evidence type="ECO:0000313" key="21">
    <source>
        <dbReference type="Proteomes" id="UP001199525"/>
    </source>
</evidence>
<evidence type="ECO:0000256" key="16">
    <source>
        <dbReference type="SAM" id="SignalP"/>
    </source>
</evidence>
<comment type="similarity">
    <text evidence="2 13 14">Belongs to the TonB-dependent receptor family.</text>
</comment>
<keyword evidence="5" id="KW-0410">Iron transport</keyword>
<feature type="chain" id="PRO_5046152220" evidence="16">
    <location>
        <begin position="27"/>
        <end position="849"/>
    </location>
</feature>
<feature type="signal peptide" evidence="16">
    <location>
        <begin position="1"/>
        <end position="26"/>
    </location>
</feature>
<dbReference type="InterPro" id="IPR037066">
    <property type="entry name" value="Plug_dom_sf"/>
</dbReference>
<keyword evidence="8" id="KW-0408">Iron</keyword>
<dbReference type="NCBIfam" id="TIGR01783">
    <property type="entry name" value="TonB-siderophor"/>
    <property type="match status" value="1"/>
</dbReference>
<keyword evidence="3 13" id="KW-0813">Transport</keyword>
<keyword evidence="20" id="KW-0675">Receptor</keyword>
<keyword evidence="21" id="KW-1185">Reference proteome</keyword>
<dbReference type="Pfam" id="PF11741">
    <property type="entry name" value="AMIN"/>
    <property type="match status" value="1"/>
</dbReference>
<dbReference type="CDD" id="cd01347">
    <property type="entry name" value="ligand_gated_channel"/>
    <property type="match status" value="1"/>
</dbReference>
<evidence type="ECO:0000256" key="12">
    <source>
        <dbReference type="ARBA" id="ARBA00023237"/>
    </source>
</evidence>
<gene>
    <name evidence="20" type="ORF">LC586_23545</name>
</gene>
<proteinExistence type="inferred from homology"/>
<dbReference type="EMBL" id="JAIVFQ010000043">
    <property type="protein sequence ID" value="MCC5602091.1"/>
    <property type="molecule type" value="Genomic_DNA"/>
</dbReference>
<dbReference type="PROSITE" id="PS52016">
    <property type="entry name" value="TONB_DEPENDENT_REC_3"/>
    <property type="match status" value="1"/>
</dbReference>
<evidence type="ECO:0000256" key="11">
    <source>
        <dbReference type="ARBA" id="ARBA00023136"/>
    </source>
</evidence>